<feature type="transmembrane region" description="Helical" evidence="6">
    <location>
        <begin position="346"/>
        <end position="366"/>
    </location>
</feature>
<accession>A0ABD3RYR3</accession>
<evidence type="ECO:0000256" key="4">
    <source>
        <dbReference type="ARBA" id="ARBA00022989"/>
    </source>
</evidence>
<dbReference type="SUPFAM" id="SSF103473">
    <property type="entry name" value="MFS general substrate transporter"/>
    <property type="match status" value="1"/>
</dbReference>
<keyword evidence="3 6" id="KW-0812">Transmembrane</keyword>
<dbReference type="InterPro" id="IPR036259">
    <property type="entry name" value="MFS_trans_sf"/>
</dbReference>
<reference evidence="7 8" key="1">
    <citation type="submission" date="2024-10" db="EMBL/GenBank/DDBJ databases">
        <title>Updated reference genomes for cyclostephanoid diatoms.</title>
        <authorList>
            <person name="Roberts W.R."/>
            <person name="Alverson A.J."/>
        </authorList>
    </citation>
    <scope>NUCLEOTIDE SEQUENCE [LARGE SCALE GENOMIC DNA]</scope>
    <source>
        <strain evidence="7 8">AJA228-03</strain>
    </source>
</reference>
<keyword evidence="4 6" id="KW-1133">Transmembrane helix</keyword>
<dbReference type="EMBL" id="JALLPB020000108">
    <property type="protein sequence ID" value="KAL3817337.1"/>
    <property type="molecule type" value="Genomic_DNA"/>
</dbReference>
<evidence type="ECO:0000256" key="3">
    <source>
        <dbReference type="ARBA" id="ARBA00022692"/>
    </source>
</evidence>
<evidence type="ECO:0000256" key="6">
    <source>
        <dbReference type="SAM" id="Phobius"/>
    </source>
</evidence>
<feature type="transmembrane region" description="Helical" evidence="6">
    <location>
        <begin position="55"/>
        <end position="76"/>
    </location>
</feature>
<keyword evidence="8" id="KW-1185">Reference proteome</keyword>
<feature type="transmembrane region" description="Helical" evidence="6">
    <location>
        <begin position="195"/>
        <end position="216"/>
    </location>
</feature>
<evidence type="ECO:0000256" key="1">
    <source>
        <dbReference type="ARBA" id="ARBA00004141"/>
    </source>
</evidence>
<sequence length="510" mass="55363">MYKLEVMTDELSVDAILSLMGGTIFHFIVGIKIMWGNIAPYVTSYLVQFDPEVTYNSALHIYTGIFLGQSLTMYLGGRLEKRIGPRPTAYVGASIVSGCTYLSSYCTTLRSLVFLQALVGVGIGLSYSAPILCGFGHLRHNKGIVAGIVTTGSGIGPFLAGLVATTFVNSENYPVDETTGLYDPSTSPVVGRVPAMFRVLGMMYAIVGFVGASLLIPSRAEGWPSDDHDAVRPPHTLSSGDDNGEDATLLADGVGFDLYHDRCVTAEDDSTMKSILRASNGNRERGHQRYGSRVKFEVRFELTTTQMINDSLSWLVIGGAICTGVSGFYLAATYKSYGQTYILDDHFITVVGCLGCLCNGVSRAIWGLTSDRIGHFETLEMTAYLYPIVMLIYTLSAHSKLAFGLCVCTLYTLWGASACLMPAIVAFLFGDKHLGTNYGFIFLVFGVMCVVIIDSAGNSGLDFGRLNYFFISVSFVGALLCSHIRYLTSKVKDETVLKHHRSTSSVHSML</sequence>
<dbReference type="InterPro" id="IPR052983">
    <property type="entry name" value="MFS_Riboflavin_Transporter"/>
</dbReference>
<keyword evidence="2" id="KW-0813">Transport</keyword>
<feature type="transmembrane region" description="Helical" evidence="6">
    <location>
        <begin position="312"/>
        <end position="334"/>
    </location>
</feature>
<evidence type="ECO:0000256" key="5">
    <source>
        <dbReference type="ARBA" id="ARBA00023136"/>
    </source>
</evidence>
<feature type="transmembrane region" description="Helical" evidence="6">
    <location>
        <begin position="12"/>
        <end position="35"/>
    </location>
</feature>
<evidence type="ECO:0000313" key="8">
    <source>
        <dbReference type="Proteomes" id="UP001530377"/>
    </source>
</evidence>
<feature type="transmembrane region" description="Helical" evidence="6">
    <location>
        <begin position="378"/>
        <end position="395"/>
    </location>
</feature>
<dbReference type="InterPro" id="IPR011701">
    <property type="entry name" value="MFS"/>
</dbReference>
<feature type="transmembrane region" description="Helical" evidence="6">
    <location>
        <begin position="88"/>
        <end position="105"/>
    </location>
</feature>
<evidence type="ECO:0000313" key="7">
    <source>
        <dbReference type="EMBL" id="KAL3817337.1"/>
    </source>
</evidence>
<dbReference type="Proteomes" id="UP001530377">
    <property type="component" value="Unassembled WGS sequence"/>
</dbReference>
<gene>
    <name evidence="7" type="ORF">ACHAXA_006603</name>
</gene>
<feature type="transmembrane region" description="Helical" evidence="6">
    <location>
        <begin position="111"/>
        <end position="132"/>
    </location>
</feature>
<feature type="transmembrane region" description="Helical" evidence="6">
    <location>
        <begin position="468"/>
        <end position="488"/>
    </location>
</feature>
<feature type="transmembrane region" description="Helical" evidence="6">
    <location>
        <begin position="401"/>
        <end position="429"/>
    </location>
</feature>
<comment type="caution">
    <text evidence="7">The sequence shown here is derived from an EMBL/GenBank/DDBJ whole genome shotgun (WGS) entry which is preliminary data.</text>
</comment>
<organism evidence="7 8">
    <name type="scientific">Cyclostephanos tholiformis</name>
    <dbReference type="NCBI Taxonomy" id="382380"/>
    <lineage>
        <taxon>Eukaryota</taxon>
        <taxon>Sar</taxon>
        <taxon>Stramenopiles</taxon>
        <taxon>Ochrophyta</taxon>
        <taxon>Bacillariophyta</taxon>
        <taxon>Coscinodiscophyceae</taxon>
        <taxon>Thalassiosirophycidae</taxon>
        <taxon>Stephanodiscales</taxon>
        <taxon>Stephanodiscaceae</taxon>
        <taxon>Cyclostephanos</taxon>
    </lineage>
</organism>
<dbReference type="GO" id="GO:0016020">
    <property type="term" value="C:membrane"/>
    <property type="evidence" value="ECO:0007669"/>
    <property type="project" value="UniProtKB-SubCell"/>
</dbReference>
<protein>
    <submittedName>
        <fullName evidence="7">Uncharacterized protein</fullName>
    </submittedName>
</protein>
<dbReference type="Pfam" id="PF07690">
    <property type="entry name" value="MFS_1"/>
    <property type="match status" value="1"/>
</dbReference>
<comment type="subcellular location">
    <subcellularLocation>
        <location evidence="1">Membrane</location>
        <topology evidence="1">Multi-pass membrane protein</topology>
    </subcellularLocation>
</comment>
<dbReference type="PANTHER" id="PTHR43385:SF1">
    <property type="entry name" value="RIBOFLAVIN TRANSPORTER RIBJ"/>
    <property type="match status" value="1"/>
</dbReference>
<dbReference type="PANTHER" id="PTHR43385">
    <property type="entry name" value="RIBOFLAVIN TRANSPORTER RIBJ"/>
    <property type="match status" value="1"/>
</dbReference>
<proteinExistence type="predicted"/>
<evidence type="ECO:0000256" key="2">
    <source>
        <dbReference type="ARBA" id="ARBA00022448"/>
    </source>
</evidence>
<keyword evidence="5 6" id="KW-0472">Membrane</keyword>
<feature type="transmembrane region" description="Helical" evidence="6">
    <location>
        <begin position="436"/>
        <end position="456"/>
    </location>
</feature>
<name>A0ABD3RYR3_9STRA</name>
<feature type="transmembrane region" description="Helical" evidence="6">
    <location>
        <begin position="144"/>
        <end position="168"/>
    </location>
</feature>
<dbReference type="AlphaFoldDB" id="A0ABD3RYR3"/>
<dbReference type="Gene3D" id="1.20.1250.20">
    <property type="entry name" value="MFS general substrate transporter like domains"/>
    <property type="match status" value="1"/>
</dbReference>